<dbReference type="EMBL" id="FNIN01000002">
    <property type="protein sequence ID" value="SDN48175.1"/>
    <property type="molecule type" value="Genomic_DNA"/>
</dbReference>
<dbReference type="PANTHER" id="PTHR11735">
    <property type="entry name" value="TRNA N6-ADENOSINE THREONYLCARBAMOYLTRANSFERASE"/>
    <property type="match status" value="1"/>
</dbReference>
<sequence length="351" mass="38423">MLTLGIETSCDETGLSLVDNGQVIAETLASQVEIHSVFGGVVPELASREHLKVLPQLFEILLERSKCSPKDIEVIAVTRGPGLLASLLIGLGFAKGLALSLGKNLIGIDHLLAHLLVTDLEQNLEFPCLGLLVSGGHTHLYLIKSFFEFKLLGKTLDDAIGEAFDKVAKMLNLPYPGGVFIDKLAREGKVDKKMFPRPYIDNTNLDFSFSGIKTAVANYLAMHPEVIFPKAEENAILLANQDVKDMCASLIYALVESLKIKIRRALRLAKVKGLVVAGGVACNSVLRQELRILCEENNLKCWIPSPKLCTDNGIMIAYLGEIFAKAGFKHDLSLDAIPRGRTIPWDFKESM</sequence>
<dbReference type="FunFam" id="3.30.420.40:FF:000012">
    <property type="entry name" value="tRNA N6-adenosine threonylcarbamoyltransferase"/>
    <property type="match status" value="1"/>
</dbReference>
<dbReference type="InterPro" id="IPR017861">
    <property type="entry name" value="KAE1/TsaD"/>
</dbReference>
<dbReference type="CDD" id="cd24133">
    <property type="entry name" value="ASKHA_NBD_TsaD_bac"/>
    <property type="match status" value="1"/>
</dbReference>
<dbReference type="EC" id="2.3.1.234" evidence="8"/>
<evidence type="ECO:0000256" key="3">
    <source>
        <dbReference type="ARBA" id="ARBA00022694"/>
    </source>
</evidence>
<evidence type="ECO:0000256" key="5">
    <source>
        <dbReference type="ARBA" id="ARBA00023004"/>
    </source>
</evidence>
<dbReference type="GO" id="GO:0005506">
    <property type="term" value="F:iron ion binding"/>
    <property type="evidence" value="ECO:0007669"/>
    <property type="project" value="UniProtKB-UniRule"/>
</dbReference>
<proteinExistence type="inferred from homology"/>
<dbReference type="InterPro" id="IPR043129">
    <property type="entry name" value="ATPase_NBD"/>
</dbReference>
<dbReference type="GO" id="GO:0061711">
    <property type="term" value="F:tRNA N(6)-L-threonylcarbamoyladenine synthase activity"/>
    <property type="evidence" value="ECO:0007669"/>
    <property type="project" value="UniProtKB-EC"/>
</dbReference>
<keyword evidence="2 8" id="KW-0808">Transferase</keyword>
<evidence type="ECO:0000256" key="4">
    <source>
        <dbReference type="ARBA" id="ARBA00022723"/>
    </source>
</evidence>
<feature type="binding site" evidence="8">
    <location>
        <begin position="132"/>
        <end position="136"/>
    </location>
    <ligand>
        <name>substrate</name>
    </ligand>
</feature>
<dbReference type="Pfam" id="PF00814">
    <property type="entry name" value="TsaD"/>
    <property type="match status" value="1"/>
</dbReference>
<comment type="catalytic activity">
    <reaction evidence="7 8">
        <text>L-threonylcarbamoyladenylate + adenosine(37) in tRNA = N(6)-L-threonylcarbamoyladenosine(37) in tRNA + AMP + H(+)</text>
        <dbReference type="Rhea" id="RHEA:37059"/>
        <dbReference type="Rhea" id="RHEA-COMP:10162"/>
        <dbReference type="Rhea" id="RHEA-COMP:10163"/>
        <dbReference type="ChEBI" id="CHEBI:15378"/>
        <dbReference type="ChEBI" id="CHEBI:73682"/>
        <dbReference type="ChEBI" id="CHEBI:74411"/>
        <dbReference type="ChEBI" id="CHEBI:74418"/>
        <dbReference type="ChEBI" id="CHEBI:456215"/>
        <dbReference type="EC" id="2.3.1.234"/>
    </reaction>
</comment>
<keyword evidence="4 8" id="KW-0479">Metal-binding</keyword>
<comment type="cofactor">
    <cofactor evidence="8">
        <name>Fe(2+)</name>
        <dbReference type="ChEBI" id="CHEBI:29033"/>
    </cofactor>
    <text evidence="8">Binds 1 Fe(2+) ion per subunit.</text>
</comment>
<reference evidence="10 11" key="1">
    <citation type="submission" date="2016-10" db="EMBL/GenBank/DDBJ databases">
        <authorList>
            <person name="de Groot N.N."/>
        </authorList>
    </citation>
    <scope>NUCLEOTIDE SEQUENCE [LARGE SCALE GENOMIC DNA]</scope>
    <source>
        <strain evidence="10 11">DSM 15269</strain>
    </source>
</reference>
<dbReference type="OrthoDB" id="9806197at2"/>
<feature type="domain" description="Gcp-like" evidence="9">
    <location>
        <begin position="22"/>
        <end position="318"/>
    </location>
</feature>
<dbReference type="AlphaFoldDB" id="A0A1H0BRH1"/>
<feature type="binding site" evidence="8">
    <location>
        <position position="311"/>
    </location>
    <ligand>
        <name>Fe cation</name>
        <dbReference type="ChEBI" id="CHEBI:24875"/>
    </ligand>
</feature>
<dbReference type="PANTHER" id="PTHR11735:SF6">
    <property type="entry name" value="TRNA N6-ADENOSINE THREONYLCARBAMOYLTRANSFERASE, MITOCHONDRIAL"/>
    <property type="match status" value="1"/>
</dbReference>
<dbReference type="Gene3D" id="3.30.420.40">
    <property type="match status" value="2"/>
</dbReference>
<feature type="binding site" evidence="8">
    <location>
        <position position="110"/>
    </location>
    <ligand>
        <name>Fe cation</name>
        <dbReference type="ChEBI" id="CHEBI:24875"/>
    </ligand>
</feature>
<evidence type="ECO:0000256" key="1">
    <source>
        <dbReference type="ARBA" id="ARBA00022490"/>
    </source>
</evidence>
<evidence type="ECO:0000313" key="11">
    <source>
        <dbReference type="Proteomes" id="UP000199602"/>
    </source>
</evidence>
<feature type="binding site" evidence="8">
    <location>
        <position position="114"/>
    </location>
    <ligand>
        <name>Fe cation</name>
        <dbReference type="ChEBI" id="CHEBI:24875"/>
    </ligand>
</feature>
<evidence type="ECO:0000256" key="6">
    <source>
        <dbReference type="ARBA" id="ARBA00023315"/>
    </source>
</evidence>
<comment type="similarity">
    <text evidence="8">Belongs to the KAE1 / TsaD family.</text>
</comment>
<evidence type="ECO:0000313" key="10">
    <source>
        <dbReference type="EMBL" id="SDN48175.1"/>
    </source>
</evidence>
<keyword evidence="1 8" id="KW-0963">Cytoplasm</keyword>
<comment type="function">
    <text evidence="8">Required for the formation of a threonylcarbamoyl group on adenosine at position 37 (t(6)A37) in tRNAs that read codons beginning with adenine. Is involved in the transfer of the threonylcarbamoyl moiety of threonylcarbamoyl-AMP (TC-AMP) to the N6 group of A37, together with TsaE and TsaB. TsaD likely plays a direct catalytic role in this reaction.</text>
</comment>
<keyword evidence="6 8" id="KW-0012">Acyltransferase</keyword>
<evidence type="ECO:0000256" key="2">
    <source>
        <dbReference type="ARBA" id="ARBA00022679"/>
    </source>
</evidence>
<dbReference type="RefSeq" id="WP_092063593.1">
    <property type="nucleotide sequence ID" value="NZ_FNIN01000002.1"/>
</dbReference>
<dbReference type="GO" id="GO:0005737">
    <property type="term" value="C:cytoplasm"/>
    <property type="evidence" value="ECO:0007669"/>
    <property type="project" value="UniProtKB-SubCell"/>
</dbReference>
<feature type="binding site" evidence="8">
    <location>
        <position position="178"/>
    </location>
    <ligand>
        <name>substrate</name>
    </ligand>
</feature>
<dbReference type="InterPro" id="IPR022450">
    <property type="entry name" value="TsaD"/>
</dbReference>
<feature type="binding site" evidence="8">
    <location>
        <position position="283"/>
    </location>
    <ligand>
        <name>substrate</name>
    </ligand>
</feature>
<evidence type="ECO:0000259" key="9">
    <source>
        <dbReference type="Pfam" id="PF00814"/>
    </source>
</evidence>
<feature type="binding site" evidence="8">
    <location>
        <position position="165"/>
    </location>
    <ligand>
        <name>substrate</name>
    </ligand>
</feature>
<name>A0A1H0BRH1_9BACT</name>
<dbReference type="InterPro" id="IPR000905">
    <property type="entry name" value="Gcp-like_dom"/>
</dbReference>
<feature type="binding site" evidence="8">
    <location>
        <position position="182"/>
    </location>
    <ligand>
        <name>substrate</name>
    </ligand>
</feature>
<dbReference type="STRING" id="206665.SAMN04488516_102264"/>
<protein>
    <recommendedName>
        <fullName evidence="8">tRNA N6-adenosine threonylcarbamoyltransferase</fullName>
        <ecNumber evidence="8">2.3.1.234</ecNumber>
    </recommendedName>
    <alternativeName>
        <fullName evidence="8">N6-L-threonylcarbamoyladenine synthase</fullName>
        <shortName evidence="8">t(6)A synthase</shortName>
    </alternativeName>
    <alternativeName>
        <fullName evidence="8">t(6)A37 threonylcarbamoyladenosine biosynthesis protein TsaD</fullName>
    </alternativeName>
    <alternativeName>
        <fullName evidence="8">tRNA threonylcarbamoyladenosine biosynthesis protein TsaD</fullName>
    </alternativeName>
</protein>
<evidence type="ECO:0000256" key="8">
    <source>
        <dbReference type="HAMAP-Rule" id="MF_01445"/>
    </source>
</evidence>
<dbReference type="GO" id="GO:0002949">
    <property type="term" value="P:tRNA threonylcarbamoyladenosine modification"/>
    <property type="evidence" value="ECO:0007669"/>
    <property type="project" value="UniProtKB-UniRule"/>
</dbReference>
<dbReference type="FunFam" id="3.30.420.40:FF:000040">
    <property type="entry name" value="tRNA N6-adenosine threonylcarbamoyltransferase"/>
    <property type="match status" value="1"/>
</dbReference>
<dbReference type="SUPFAM" id="SSF53067">
    <property type="entry name" value="Actin-like ATPase domain"/>
    <property type="match status" value="2"/>
</dbReference>
<organism evidence="10 11">
    <name type="scientific">Desulfonauticus submarinus</name>
    <dbReference type="NCBI Taxonomy" id="206665"/>
    <lineage>
        <taxon>Bacteria</taxon>
        <taxon>Pseudomonadati</taxon>
        <taxon>Thermodesulfobacteriota</taxon>
        <taxon>Desulfovibrionia</taxon>
        <taxon>Desulfovibrionales</taxon>
        <taxon>Desulfonauticaceae</taxon>
        <taxon>Desulfonauticus</taxon>
    </lineage>
</organism>
<dbReference type="PRINTS" id="PR00789">
    <property type="entry name" value="OSIALOPTASE"/>
</dbReference>
<dbReference type="Proteomes" id="UP000199602">
    <property type="component" value="Unassembled WGS sequence"/>
</dbReference>
<keyword evidence="11" id="KW-1185">Reference proteome</keyword>
<evidence type="ECO:0000256" key="7">
    <source>
        <dbReference type="ARBA" id="ARBA00048117"/>
    </source>
</evidence>
<comment type="subcellular location">
    <subcellularLocation>
        <location evidence="8">Cytoplasm</location>
    </subcellularLocation>
</comment>
<dbReference type="NCBIfam" id="TIGR00329">
    <property type="entry name" value="gcp_kae1"/>
    <property type="match status" value="1"/>
</dbReference>
<dbReference type="NCBIfam" id="TIGR03723">
    <property type="entry name" value="T6A_TsaD_YgjD"/>
    <property type="match status" value="1"/>
</dbReference>
<keyword evidence="3 8" id="KW-0819">tRNA processing</keyword>
<keyword evidence="5 8" id="KW-0408">Iron</keyword>
<gene>
    <name evidence="8" type="primary">tsaD</name>
    <name evidence="10" type="ORF">SAMN04488516_102264</name>
</gene>
<accession>A0A1H0BRH1</accession>
<dbReference type="HAMAP" id="MF_01445">
    <property type="entry name" value="TsaD"/>
    <property type="match status" value="1"/>
</dbReference>